<accession>A0A6I5MYQ1</accession>
<reference evidence="4 5" key="1">
    <citation type="submission" date="2019-09" db="EMBL/GenBank/DDBJ databases">
        <title>Phylogenetic characterization of a novel taxon of the genus Bifidobacterium: Bifidobacterium choloepi sp. nov.</title>
        <authorList>
            <person name="Modesto M."/>
            <person name="Satti M."/>
        </authorList>
    </citation>
    <scope>NUCLEOTIDE SEQUENCE [LARGE SCALE GENOMIC DNA]</scope>
    <source>
        <strain evidence="4 5">BRDM6</strain>
    </source>
</reference>
<proteinExistence type="predicted"/>
<dbReference type="Proteomes" id="UP000469292">
    <property type="component" value="Unassembled WGS sequence"/>
</dbReference>
<dbReference type="InterPro" id="IPR007060">
    <property type="entry name" value="FtsL/DivIC"/>
</dbReference>
<dbReference type="RefSeq" id="WP_163226910.1">
    <property type="nucleotide sequence ID" value="NZ_VYSG01000001.1"/>
</dbReference>
<evidence type="ECO:0000313" key="4">
    <source>
        <dbReference type="EMBL" id="NEG69326.1"/>
    </source>
</evidence>
<comment type="caution">
    <text evidence="4">The sequence shown here is derived from an EMBL/GenBank/DDBJ whole genome shotgun (WGS) entry which is preliminary data.</text>
</comment>
<feature type="coiled-coil region" evidence="1">
    <location>
        <begin position="52"/>
        <end position="79"/>
    </location>
</feature>
<feature type="transmembrane region" description="Helical" evidence="3">
    <location>
        <begin position="21"/>
        <end position="39"/>
    </location>
</feature>
<name>A0A6I5MYQ1_9BIFI</name>
<keyword evidence="1" id="KW-0175">Coiled coil</keyword>
<keyword evidence="3" id="KW-0472">Membrane</keyword>
<sequence length="179" mass="19173">MSQRNRANKKSERQRSASAGPIAFFVALFIVALGAIQLISTFHTYALDLADLNALKKEEASLTAQKQELENDISRWNDQAYVVAQARERLGFVFEGETLVNVEHPEAVTGEGTTGDDSSSSSSETTLPWYNELAYSMREADKEPASTSSDSSDSSSSSATSSPSSSASPSVTDSSDSSQ</sequence>
<evidence type="ECO:0000256" key="2">
    <source>
        <dbReference type="SAM" id="MobiDB-lite"/>
    </source>
</evidence>
<keyword evidence="3" id="KW-1133">Transmembrane helix</keyword>
<keyword evidence="3" id="KW-0812">Transmembrane</keyword>
<dbReference type="AlphaFoldDB" id="A0A6I5MYQ1"/>
<protein>
    <submittedName>
        <fullName evidence="4">Septum formation initiator family protein</fullName>
    </submittedName>
</protein>
<evidence type="ECO:0000256" key="1">
    <source>
        <dbReference type="SAM" id="Coils"/>
    </source>
</evidence>
<evidence type="ECO:0000256" key="3">
    <source>
        <dbReference type="SAM" id="Phobius"/>
    </source>
</evidence>
<gene>
    <name evidence="4" type="ORF">F6S87_01535</name>
</gene>
<feature type="compositionally biased region" description="Low complexity" evidence="2">
    <location>
        <begin position="109"/>
        <end position="126"/>
    </location>
</feature>
<keyword evidence="5" id="KW-1185">Reference proteome</keyword>
<dbReference type="Pfam" id="PF04977">
    <property type="entry name" value="DivIC"/>
    <property type="match status" value="1"/>
</dbReference>
<organism evidence="4 5">
    <name type="scientific">Bifidobacterium choloepi</name>
    <dbReference type="NCBI Taxonomy" id="2614131"/>
    <lineage>
        <taxon>Bacteria</taxon>
        <taxon>Bacillati</taxon>
        <taxon>Actinomycetota</taxon>
        <taxon>Actinomycetes</taxon>
        <taxon>Bifidobacteriales</taxon>
        <taxon>Bifidobacteriaceae</taxon>
        <taxon>Bifidobacterium</taxon>
    </lineage>
</organism>
<dbReference type="EMBL" id="VYSG01000001">
    <property type="protein sequence ID" value="NEG69326.1"/>
    <property type="molecule type" value="Genomic_DNA"/>
</dbReference>
<feature type="region of interest" description="Disordered" evidence="2">
    <location>
        <begin position="103"/>
        <end position="179"/>
    </location>
</feature>
<feature type="compositionally biased region" description="Low complexity" evidence="2">
    <location>
        <begin position="145"/>
        <end position="179"/>
    </location>
</feature>
<evidence type="ECO:0000313" key="5">
    <source>
        <dbReference type="Proteomes" id="UP000469292"/>
    </source>
</evidence>